<name>A0ABS9YNS0_9ACTN</name>
<evidence type="ECO:0000313" key="2">
    <source>
        <dbReference type="EMBL" id="MCI3278901.1"/>
    </source>
</evidence>
<keyword evidence="1" id="KW-0812">Transmembrane</keyword>
<feature type="transmembrane region" description="Helical" evidence="1">
    <location>
        <begin position="158"/>
        <end position="177"/>
    </location>
</feature>
<accession>A0ABS9YNS0</accession>
<comment type="caution">
    <text evidence="2">The sequence shown here is derived from an EMBL/GenBank/DDBJ whole genome shotgun (WGS) entry which is preliminary data.</text>
</comment>
<keyword evidence="1" id="KW-1133">Transmembrane helix</keyword>
<reference evidence="2" key="1">
    <citation type="submission" date="2022-03" db="EMBL/GenBank/DDBJ databases">
        <title>Streptomyces 7R015 and 7R016 isolated from Barleria lupulina in Thailand.</title>
        <authorList>
            <person name="Kanchanasin P."/>
            <person name="Phongsopitanun W."/>
            <person name="Tanasupawat S."/>
        </authorList>
    </citation>
    <scope>NUCLEOTIDE SEQUENCE</scope>
    <source>
        <strain evidence="2">7R015</strain>
    </source>
</reference>
<evidence type="ECO:0000313" key="3">
    <source>
        <dbReference type="Proteomes" id="UP001165269"/>
    </source>
</evidence>
<dbReference type="EMBL" id="JALDAY010000022">
    <property type="protein sequence ID" value="MCI3278901.1"/>
    <property type="molecule type" value="Genomic_DNA"/>
</dbReference>
<dbReference type="Proteomes" id="UP001165269">
    <property type="component" value="Unassembled WGS sequence"/>
</dbReference>
<protein>
    <recommendedName>
        <fullName evidence="4">DUF998 domain-containing protein</fullName>
    </recommendedName>
</protein>
<dbReference type="RefSeq" id="WP_242778086.1">
    <property type="nucleotide sequence ID" value="NZ_JALDAY010000022.1"/>
</dbReference>
<evidence type="ECO:0008006" key="4">
    <source>
        <dbReference type="Google" id="ProtNLM"/>
    </source>
</evidence>
<feature type="transmembrane region" description="Helical" evidence="1">
    <location>
        <begin position="53"/>
        <end position="74"/>
    </location>
</feature>
<keyword evidence="3" id="KW-1185">Reference proteome</keyword>
<organism evidence="2 3">
    <name type="scientific">Streptomyces cylindrosporus</name>
    <dbReference type="NCBI Taxonomy" id="2927583"/>
    <lineage>
        <taxon>Bacteria</taxon>
        <taxon>Bacillati</taxon>
        <taxon>Actinomycetota</taxon>
        <taxon>Actinomycetes</taxon>
        <taxon>Kitasatosporales</taxon>
        <taxon>Streptomycetaceae</taxon>
        <taxon>Streptomyces</taxon>
    </lineage>
</organism>
<evidence type="ECO:0000256" key="1">
    <source>
        <dbReference type="SAM" id="Phobius"/>
    </source>
</evidence>
<sequence>MRTVRGTGALLLLAGLLPIAGVVNPRLWDLFTASPRHALALLPDRLGAWQTGMWLLMAGTAVSIAATAALARLIDTTPARCALALFTTGSALLLVSYSFDLSVSTWAARDAGAHVPGWYWPLNSWSASLFAGSYGLLTSTALLVYGGEVVRTRVLRRWTGWVLVGGGAGLLVQFAAFGSEAPAPQFVALAVVGAVALVRRHEPTAPRPPRTHITTHV</sequence>
<feature type="transmembrane region" description="Helical" evidence="1">
    <location>
        <begin position="183"/>
        <end position="200"/>
    </location>
</feature>
<proteinExistence type="predicted"/>
<keyword evidence="1" id="KW-0472">Membrane</keyword>
<feature type="transmembrane region" description="Helical" evidence="1">
    <location>
        <begin position="125"/>
        <end position="146"/>
    </location>
</feature>
<gene>
    <name evidence="2" type="ORF">MQP27_48350</name>
</gene>
<feature type="transmembrane region" description="Helical" evidence="1">
    <location>
        <begin position="81"/>
        <end position="99"/>
    </location>
</feature>